<dbReference type="AlphaFoldDB" id="A0AA39YIY4"/>
<dbReference type="EMBL" id="JAUJDW010000027">
    <property type="protein sequence ID" value="KAK0653491.1"/>
    <property type="molecule type" value="Genomic_DNA"/>
</dbReference>
<gene>
    <name evidence="1" type="ORF">DIS24_g5934</name>
</gene>
<comment type="caution">
    <text evidence="1">The sequence shown here is derived from an EMBL/GenBank/DDBJ whole genome shotgun (WGS) entry which is preliminary data.</text>
</comment>
<proteinExistence type="predicted"/>
<dbReference type="Proteomes" id="UP001175001">
    <property type="component" value="Unassembled WGS sequence"/>
</dbReference>
<keyword evidence="2" id="KW-1185">Reference proteome</keyword>
<name>A0AA39YIY4_9PEZI</name>
<protein>
    <recommendedName>
        <fullName evidence="3">Protein NO VEIN C-terminal domain-containing protein</fullName>
    </recommendedName>
</protein>
<sequence>MGSSSLDVVDRILEKEGIVEVNGVRRPAGDDEADSRHRVDSILDVHPQDLPGYASRDRTIPVQDPSVVDLTNSQPNEADPIIDILSARQRTMSTHSPDPQIIESIEQPVENTAYATLLERLIRTARKAYLPLSDTPSHCFCSRTSTLPTFNCTDHHTTYPSIFNFRSLDRDRKVGAAGELFAFEILNHLNLPRFSATANWLSTLRKEARACAAHAALEPWHGAETSDIVYHDAAGALTAELREKGYFGADAVIERPTYYIEVKTTTRGCEEPLFMSGAQYLRMQRMALTPGTPAAEVYVLVRVFNLEREDVGLRVYVDPERHKRAGVLAFNVDTWIVKPDNSQPLPERTIVLD</sequence>
<evidence type="ECO:0000313" key="2">
    <source>
        <dbReference type="Proteomes" id="UP001175001"/>
    </source>
</evidence>
<reference evidence="1" key="1">
    <citation type="submission" date="2023-06" db="EMBL/GenBank/DDBJ databases">
        <title>Multi-omics analyses reveal the molecular pathogenesis toolkit of Lasiodiplodia hormozganensis, a cross-kingdom pathogen.</title>
        <authorList>
            <person name="Felix C."/>
            <person name="Meneses R."/>
            <person name="Goncalves M.F.M."/>
            <person name="Tilleman L."/>
            <person name="Duarte A.S."/>
            <person name="Jorrin-Novo J.V."/>
            <person name="Van De Peer Y."/>
            <person name="Deforce D."/>
            <person name="Van Nieuwerburgh F."/>
            <person name="Esteves A.C."/>
            <person name="Alves A."/>
        </authorList>
    </citation>
    <scope>NUCLEOTIDE SEQUENCE</scope>
    <source>
        <strain evidence="1">CBS 339.90</strain>
    </source>
</reference>
<evidence type="ECO:0008006" key="3">
    <source>
        <dbReference type="Google" id="ProtNLM"/>
    </source>
</evidence>
<organism evidence="1 2">
    <name type="scientific">Lasiodiplodia hormozganensis</name>
    <dbReference type="NCBI Taxonomy" id="869390"/>
    <lineage>
        <taxon>Eukaryota</taxon>
        <taxon>Fungi</taxon>
        <taxon>Dikarya</taxon>
        <taxon>Ascomycota</taxon>
        <taxon>Pezizomycotina</taxon>
        <taxon>Dothideomycetes</taxon>
        <taxon>Dothideomycetes incertae sedis</taxon>
        <taxon>Botryosphaeriales</taxon>
        <taxon>Botryosphaeriaceae</taxon>
        <taxon>Lasiodiplodia</taxon>
    </lineage>
</organism>
<accession>A0AA39YIY4</accession>
<evidence type="ECO:0000313" key="1">
    <source>
        <dbReference type="EMBL" id="KAK0653491.1"/>
    </source>
</evidence>